<dbReference type="Gene3D" id="1.10.510.10">
    <property type="entry name" value="Transferase(Phosphotransferase) domain 1"/>
    <property type="match status" value="1"/>
</dbReference>
<dbReference type="Gene3D" id="3.30.200.20">
    <property type="entry name" value="Phosphorylase Kinase, domain 1"/>
    <property type="match status" value="1"/>
</dbReference>
<dbReference type="Pfam" id="PF07714">
    <property type="entry name" value="PK_Tyr_Ser-Thr"/>
    <property type="match status" value="2"/>
</dbReference>
<evidence type="ECO:0000256" key="7">
    <source>
        <dbReference type="SAM" id="MobiDB-lite"/>
    </source>
</evidence>
<proteinExistence type="predicted"/>
<name>A0AAW1NQG6_9CHLO</name>
<feature type="region of interest" description="Disordered" evidence="7">
    <location>
        <begin position="553"/>
        <end position="591"/>
    </location>
</feature>
<reference evidence="9 10" key="1">
    <citation type="journal article" date="2024" name="Nat. Commun.">
        <title>Phylogenomics reveals the evolutionary origins of lichenization in chlorophyte algae.</title>
        <authorList>
            <person name="Puginier C."/>
            <person name="Libourel C."/>
            <person name="Otte J."/>
            <person name="Skaloud P."/>
            <person name="Haon M."/>
            <person name="Grisel S."/>
            <person name="Petersen M."/>
            <person name="Berrin J.G."/>
            <person name="Delaux P.M."/>
            <person name="Dal Grande F."/>
            <person name="Keller J."/>
        </authorList>
    </citation>
    <scope>NUCLEOTIDE SEQUENCE [LARGE SCALE GENOMIC DNA]</scope>
    <source>
        <strain evidence="9 10">SAG 2036</strain>
    </source>
</reference>
<dbReference type="InterPro" id="IPR017441">
    <property type="entry name" value="Protein_kinase_ATP_BS"/>
</dbReference>
<evidence type="ECO:0000256" key="1">
    <source>
        <dbReference type="ARBA" id="ARBA00022527"/>
    </source>
</evidence>
<feature type="compositionally biased region" description="Low complexity" evidence="7">
    <location>
        <begin position="169"/>
        <end position="199"/>
    </location>
</feature>
<dbReference type="PANTHER" id="PTHR23257">
    <property type="entry name" value="SERINE-THREONINE PROTEIN KINASE"/>
    <property type="match status" value="1"/>
</dbReference>
<keyword evidence="5 6" id="KW-0067">ATP-binding</keyword>
<evidence type="ECO:0000256" key="4">
    <source>
        <dbReference type="ARBA" id="ARBA00022777"/>
    </source>
</evidence>
<evidence type="ECO:0000313" key="10">
    <source>
        <dbReference type="Proteomes" id="UP001465755"/>
    </source>
</evidence>
<dbReference type="GO" id="GO:0007165">
    <property type="term" value="P:signal transduction"/>
    <property type="evidence" value="ECO:0007669"/>
    <property type="project" value="TreeGrafter"/>
</dbReference>
<organism evidence="9 10">
    <name type="scientific">Symbiochloris irregularis</name>
    <dbReference type="NCBI Taxonomy" id="706552"/>
    <lineage>
        <taxon>Eukaryota</taxon>
        <taxon>Viridiplantae</taxon>
        <taxon>Chlorophyta</taxon>
        <taxon>core chlorophytes</taxon>
        <taxon>Trebouxiophyceae</taxon>
        <taxon>Trebouxiales</taxon>
        <taxon>Trebouxiaceae</taxon>
        <taxon>Symbiochloris</taxon>
    </lineage>
</organism>
<dbReference type="InterPro" id="IPR011009">
    <property type="entry name" value="Kinase-like_dom_sf"/>
</dbReference>
<keyword evidence="1" id="KW-0723">Serine/threonine-protein kinase</keyword>
<keyword evidence="10" id="KW-1185">Reference proteome</keyword>
<evidence type="ECO:0000256" key="6">
    <source>
        <dbReference type="PROSITE-ProRule" id="PRU10141"/>
    </source>
</evidence>
<feature type="compositionally biased region" description="Polar residues" evidence="7">
    <location>
        <begin position="144"/>
        <end position="166"/>
    </location>
</feature>
<keyword evidence="2" id="KW-0808">Transferase</keyword>
<gene>
    <name evidence="9" type="ORF">WJX73_008358</name>
</gene>
<evidence type="ECO:0000256" key="5">
    <source>
        <dbReference type="ARBA" id="ARBA00022840"/>
    </source>
</evidence>
<dbReference type="SUPFAM" id="SSF56112">
    <property type="entry name" value="Protein kinase-like (PK-like)"/>
    <property type="match status" value="1"/>
</dbReference>
<feature type="domain" description="Protein kinase" evidence="8">
    <location>
        <begin position="228"/>
        <end position="552"/>
    </location>
</feature>
<dbReference type="PROSITE" id="PS00107">
    <property type="entry name" value="PROTEIN_KINASE_ATP"/>
    <property type="match status" value="1"/>
</dbReference>
<dbReference type="Proteomes" id="UP001465755">
    <property type="component" value="Unassembled WGS sequence"/>
</dbReference>
<evidence type="ECO:0000256" key="2">
    <source>
        <dbReference type="ARBA" id="ARBA00022679"/>
    </source>
</evidence>
<keyword evidence="4" id="KW-0418">Kinase</keyword>
<dbReference type="PROSITE" id="PS50011">
    <property type="entry name" value="PROTEIN_KINASE_DOM"/>
    <property type="match status" value="1"/>
</dbReference>
<dbReference type="InterPro" id="IPR001245">
    <property type="entry name" value="Ser-Thr/Tyr_kinase_cat_dom"/>
</dbReference>
<protein>
    <recommendedName>
        <fullName evidence="8">Protein kinase domain-containing protein</fullName>
    </recommendedName>
</protein>
<evidence type="ECO:0000313" key="9">
    <source>
        <dbReference type="EMBL" id="KAK9790346.1"/>
    </source>
</evidence>
<dbReference type="PANTHER" id="PTHR23257:SF963">
    <property type="entry name" value="AT08303P"/>
    <property type="match status" value="1"/>
</dbReference>
<accession>A0AAW1NQG6</accession>
<sequence length="591" mass="63803">MRTPGGGFEYEGGETRLVGITNFCSYRTLVDSLERVTGTVANAWGGSDKSDGQQAAPSLRFQLPSEPNTYVDLVDDEDVQLMFDEWADYTSNGRHSTAKLHIFVDWQHKDARTGRESLSQMQRPSADPIHHDARPGAIVESPTGPHSTGSPVPRAESSQELGSTAGHTGPQAPAEQAGAAAGGQQQAHQQLQQQQQKNSGGSGASAGPRKLDLREISDRLEIINPEDVTLLKFLGAGGYGEVYLGKWHSSEAAIKCLNPSLFAGTDSGHVSHAAILELIREAEILGSLRHPNVVWVYGVVLPHLTEDNEVDPDMLCEDSVDIATSTAMAVQTPRGQRPGAVRPPAIVTEFLSQGSLRGVLSRKSDLLQGPLVRVLIAMDAAKGMEYLHSKKIVHFDLKSANLLLGYRDRRAICKVADFGLSKQKRETYVSGVSSQRGTLPWIAPEIIKTPHAVTEKADVYSFGVVLWELWTGREPYEGLNYHALLHQITTSSAQVRPVMPGTAEWDATGEASPAEPCTGYQDLIERCWGDCPGDRPSFREIVASLRGMASGLRPARRTSTVGLPPGQPAGFLGVPAAAKPPSEPSSPHHNH</sequence>
<dbReference type="GO" id="GO:0005524">
    <property type="term" value="F:ATP binding"/>
    <property type="evidence" value="ECO:0007669"/>
    <property type="project" value="UniProtKB-UniRule"/>
</dbReference>
<dbReference type="EMBL" id="JALJOQ010000194">
    <property type="protein sequence ID" value="KAK9790346.1"/>
    <property type="molecule type" value="Genomic_DNA"/>
</dbReference>
<dbReference type="GO" id="GO:0004674">
    <property type="term" value="F:protein serine/threonine kinase activity"/>
    <property type="evidence" value="ECO:0007669"/>
    <property type="project" value="UniProtKB-KW"/>
</dbReference>
<dbReference type="InterPro" id="IPR008271">
    <property type="entry name" value="Ser/Thr_kinase_AS"/>
</dbReference>
<feature type="binding site" evidence="6">
    <location>
        <position position="255"/>
    </location>
    <ligand>
        <name>ATP</name>
        <dbReference type="ChEBI" id="CHEBI:30616"/>
    </ligand>
</feature>
<evidence type="ECO:0000259" key="8">
    <source>
        <dbReference type="PROSITE" id="PS50011"/>
    </source>
</evidence>
<dbReference type="InterPro" id="IPR000719">
    <property type="entry name" value="Prot_kinase_dom"/>
</dbReference>
<dbReference type="AlphaFoldDB" id="A0AAW1NQG6"/>
<comment type="caution">
    <text evidence="9">The sequence shown here is derived from an EMBL/GenBank/DDBJ whole genome shotgun (WGS) entry which is preliminary data.</text>
</comment>
<dbReference type="InterPro" id="IPR050167">
    <property type="entry name" value="Ser_Thr_protein_kinase"/>
</dbReference>
<dbReference type="SMART" id="SM00220">
    <property type="entry name" value="S_TKc"/>
    <property type="match status" value="1"/>
</dbReference>
<dbReference type="GO" id="GO:0005737">
    <property type="term" value="C:cytoplasm"/>
    <property type="evidence" value="ECO:0007669"/>
    <property type="project" value="TreeGrafter"/>
</dbReference>
<evidence type="ECO:0000256" key="3">
    <source>
        <dbReference type="ARBA" id="ARBA00022741"/>
    </source>
</evidence>
<dbReference type="PROSITE" id="PS00108">
    <property type="entry name" value="PROTEIN_KINASE_ST"/>
    <property type="match status" value="1"/>
</dbReference>
<keyword evidence="3 6" id="KW-0547">Nucleotide-binding</keyword>
<feature type="region of interest" description="Disordered" evidence="7">
    <location>
        <begin position="113"/>
        <end position="209"/>
    </location>
</feature>